<evidence type="ECO:0000313" key="4">
    <source>
        <dbReference type="Proteomes" id="UP000264002"/>
    </source>
</evidence>
<evidence type="ECO:0000313" key="3">
    <source>
        <dbReference type="EMBL" id="RFU96297.1"/>
    </source>
</evidence>
<feature type="domain" description="Alpha/beta hydrolase fold-3" evidence="2">
    <location>
        <begin position="92"/>
        <end position="298"/>
    </location>
</feature>
<dbReference type="EMBL" id="QUWK01000001">
    <property type="protein sequence ID" value="RFU96297.1"/>
    <property type="molecule type" value="Genomic_DNA"/>
</dbReference>
<reference evidence="4" key="1">
    <citation type="submission" date="2018-08" db="EMBL/GenBank/DDBJ databases">
        <authorList>
            <person name="Grouzdev D.S."/>
            <person name="Krutkina M.S."/>
        </authorList>
    </citation>
    <scope>NUCLEOTIDE SEQUENCE [LARGE SCALE GENOMIC DNA]</scope>
    <source>
        <strain evidence="4">4-11</strain>
    </source>
</reference>
<accession>A0A372MKH1</accession>
<dbReference type="InterPro" id="IPR050300">
    <property type="entry name" value="GDXG_lipolytic_enzyme"/>
</dbReference>
<dbReference type="Proteomes" id="UP000264002">
    <property type="component" value="Unassembled WGS sequence"/>
</dbReference>
<dbReference type="PANTHER" id="PTHR48081">
    <property type="entry name" value="AB HYDROLASE SUPERFAMILY PROTEIN C4A8.06C"/>
    <property type="match status" value="1"/>
</dbReference>
<comment type="caution">
    <text evidence="3">The sequence shown here is derived from an EMBL/GenBank/DDBJ whole genome shotgun (WGS) entry which is preliminary data.</text>
</comment>
<sequence length="357" mass="39945">MTDYDLSPKMKRMVALINKTTITDPEGLTPKRIEELNAISIPNNLVIRRLLGKSAKDITTKTFIIPVTDGMISGYLFEKQGSRGISDITPLIIFYHGGGWVWGNMDLYNFLCAHLADITGAVVLSVDYRLAPKYKFPTAVEDCYDTLVWAAAGCRYWKTDPDRIFLIGDSAGGNLAAVVSRLARDRKGPAIAGQVLLYPVTDGRMRTNSYEKHKDAPSLTDKQMAFFINSYQREPKDILNPNFSPLLAKDHSRLPETLIIGAEYDPLHDDGMLYADALASADTPVKYLEVKKTIHGFINYPQATGTEETESAIIQFISGRPVDQVALISRKEWAKAQKKELKKIKKQSKHYVDARVQ</sequence>
<dbReference type="AlphaFoldDB" id="A0A372MKH1"/>
<dbReference type="InterPro" id="IPR013094">
    <property type="entry name" value="AB_hydrolase_3"/>
</dbReference>
<dbReference type="SUPFAM" id="SSF53474">
    <property type="entry name" value="alpha/beta-Hydrolases"/>
    <property type="match status" value="1"/>
</dbReference>
<proteinExistence type="predicted"/>
<dbReference type="Gene3D" id="3.40.50.1820">
    <property type="entry name" value="alpha/beta hydrolase"/>
    <property type="match status" value="1"/>
</dbReference>
<reference evidence="3 4" key="2">
    <citation type="submission" date="2018-09" db="EMBL/GenBank/DDBJ databases">
        <title>Genome of Sphaerochaeta halotolerans strain 4-11.</title>
        <authorList>
            <person name="Nazina T.N."/>
            <person name="Sokolova D.S."/>
        </authorList>
    </citation>
    <scope>NUCLEOTIDE SEQUENCE [LARGE SCALE GENOMIC DNA]</scope>
    <source>
        <strain evidence="3 4">4-11</strain>
    </source>
</reference>
<dbReference type="GO" id="GO:0016787">
    <property type="term" value="F:hydrolase activity"/>
    <property type="evidence" value="ECO:0007669"/>
    <property type="project" value="UniProtKB-KW"/>
</dbReference>
<dbReference type="PANTHER" id="PTHR48081:SF8">
    <property type="entry name" value="ALPHA_BETA HYDROLASE FOLD-3 DOMAIN-CONTAINING PROTEIN-RELATED"/>
    <property type="match status" value="1"/>
</dbReference>
<name>A0A372MKH1_9SPIR</name>
<evidence type="ECO:0000256" key="1">
    <source>
        <dbReference type="ARBA" id="ARBA00022801"/>
    </source>
</evidence>
<gene>
    <name evidence="3" type="ORF">DYP60_00940</name>
</gene>
<keyword evidence="4" id="KW-1185">Reference proteome</keyword>
<protein>
    <submittedName>
        <fullName evidence="3">Alpha/beta hydrolase</fullName>
    </submittedName>
</protein>
<keyword evidence="1 3" id="KW-0378">Hydrolase</keyword>
<dbReference type="InterPro" id="IPR029058">
    <property type="entry name" value="AB_hydrolase_fold"/>
</dbReference>
<organism evidence="3 4">
    <name type="scientific">Sphaerochaeta halotolerans</name>
    <dbReference type="NCBI Taxonomy" id="2293840"/>
    <lineage>
        <taxon>Bacteria</taxon>
        <taxon>Pseudomonadati</taxon>
        <taxon>Spirochaetota</taxon>
        <taxon>Spirochaetia</taxon>
        <taxon>Spirochaetales</taxon>
        <taxon>Sphaerochaetaceae</taxon>
        <taxon>Sphaerochaeta</taxon>
    </lineage>
</organism>
<evidence type="ECO:0000259" key="2">
    <source>
        <dbReference type="Pfam" id="PF07859"/>
    </source>
</evidence>
<dbReference type="Pfam" id="PF07859">
    <property type="entry name" value="Abhydrolase_3"/>
    <property type="match status" value="1"/>
</dbReference>